<sequence>MNNNNNNLRDPNNNQEENDDDEIHNHNNNNNEEPVAAAIAHQVLNAAGVNALQPLGPSDQSRMTLSTQEREWAMAIKQAIESNPEVDNESDFFYAAMALVEQGNVEAAVRRTHNLQEIRQEYDIVDSFERGRRALHQSFQLYPEHFLSFSYSYQYGSYVLVVDFAKQPTVQLFHSHIEGMKPKLREIYYMNQIVSPDFESIRKGAILVAECGRVDLVTGTKNMTLFRHIWHIILAFPSKMQKVKHFHTGLFSNLLVSATKKFLPEEMCSSLEVGCICEAGSLDRLYLQPNLEAANQRVLCRLEETLLRRYENEAKFKL</sequence>
<organism evidence="2 3">
    <name type="scientific">Seminavis robusta</name>
    <dbReference type="NCBI Taxonomy" id="568900"/>
    <lineage>
        <taxon>Eukaryota</taxon>
        <taxon>Sar</taxon>
        <taxon>Stramenopiles</taxon>
        <taxon>Ochrophyta</taxon>
        <taxon>Bacillariophyta</taxon>
        <taxon>Bacillariophyceae</taxon>
        <taxon>Bacillariophycidae</taxon>
        <taxon>Naviculales</taxon>
        <taxon>Naviculaceae</taxon>
        <taxon>Seminavis</taxon>
    </lineage>
</organism>
<evidence type="ECO:0008006" key="4">
    <source>
        <dbReference type="Google" id="ProtNLM"/>
    </source>
</evidence>
<evidence type="ECO:0000313" key="2">
    <source>
        <dbReference type="EMBL" id="CAB9503857.1"/>
    </source>
</evidence>
<comment type="caution">
    <text evidence="2">The sequence shown here is derived from an EMBL/GenBank/DDBJ whole genome shotgun (WGS) entry which is preliminary data.</text>
</comment>
<feature type="compositionally biased region" description="Low complexity" evidence="1">
    <location>
        <begin position="1"/>
        <end position="15"/>
    </location>
</feature>
<proteinExistence type="predicted"/>
<name>A0A9N8DJJ6_9STRA</name>
<dbReference type="EMBL" id="CAICTM010000177">
    <property type="protein sequence ID" value="CAB9503857.1"/>
    <property type="molecule type" value="Genomic_DNA"/>
</dbReference>
<gene>
    <name evidence="2" type="ORF">SEMRO_178_G078110.1</name>
</gene>
<protein>
    <recommendedName>
        <fullName evidence="4">CRAL-TRIO domain-containing protein</fullName>
    </recommendedName>
</protein>
<evidence type="ECO:0000256" key="1">
    <source>
        <dbReference type="SAM" id="MobiDB-lite"/>
    </source>
</evidence>
<reference evidence="2" key="1">
    <citation type="submission" date="2020-06" db="EMBL/GenBank/DDBJ databases">
        <authorList>
            <consortium name="Plant Systems Biology data submission"/>
        </authorList>
    </citation>
    <scope>NUCLEOTIDE SEQUENCE</scope>
    <source>
        <strain evidence="2">D6</strain>
    </source>
</reference>
<keyword evidence="3" id="KW-1185">Reference proteome</keyword>
<evidence type="ECO:0000313" key="3">
    <source>
        <dbReference type="Proteomes" id="UP001153069"/>
    </source>
</evidence>
<dbReference type="OrthoDB" id="18234at2759"/>
<dbReference type="AlphaFoldDB" id="A0A9N8DJJ6"/>
<dbReference type="Proteomes" id="UP001153069">
    <property type="component" value="Unassembled WGS sequence"/>
</dbReference>
<feature type="region of interest" description="Disordered" evidence="1">
    <location>
        <begin position="1"/>
        <end position="30"/>
    </location>
</feature>
<accession>A0A9N8DJJ6</accession>